<dbReference type="EMBL" id="SGBB01000008">
    <property type="protein sequence ID" value="RZD18528.1"/>
    <property type="molecule type" value="Genomic_DNA"/>
</dbReference>
<comment type="caution">
    <text evidence="3">The sequence shown here is derived from an EMBL/GenBank/DDBJ whole genome shotgun (WGS) entry which is preliminary data.</text>
</comment>
<reference evidence="3 4" key="1">
    <citation type="journal article" date="2019" name="ISME J.">
        <title>Insights into ecological role of a new deltaproteobacterial order Candidatus Acidulodesulfobacterales by metagenomics and metatranscriptomics.</title>
        <authorList>
            <person name="Tan S."/>
            <person name="Liu J."/>
            <person name="Fang Y."/>
            <person name="Hedlund B.P."/>
            <person name="Lian Z.H."/>
            <person name="Huang L.Y."/>
            <person name="Li J.T."/>
            <person name="Huang L.N."/>
            <person name="Li W.J."/>
            <person name="Jiang H.C."/>
            <person name="Dong H.L."/>
            <person name="Shu W.S."/>
        </authorList>
    </citation>
    <scope>NUCLEOTIDE SEQUENCE [LARGE SCALE GENOMIC DNA]</scope>
    <source>
        <strain evidence="3">AP1</strain>
    </source>
</reference>
<evidence type="ECO:0000256" key="1">
    <source>
        <dbReference type="ARBA" id="ARBA00007177"/>
    </source>
</evidence>
<gene>
    <name evidence="3" type="ORF">EVG15_05720</name>
</gene>
<dbReference type="AlphaFoldDB" id="A0A519BMN7"/>
<dbReference type="PANTHER" id="PTHR33643:SF1">
    <property type="entry name" value="UREASE ACCESSORY PROTEIN D"/>
    <property type="match status" value="1"/>
</dbReference>
<dbReference type="PANTHER" id="PTHR33643">
    <property type="entry name" value="UREASE ACCESSORY PROTEIN D"/>
    <property type="match status" value="1"/>
</dbReference>
<sequence length="283" mass="32490">MNSTVGKNGKLYLQFKKKKDKVILSDAFSKMPMAISRPFYLDDTGIAYFYLVNPTGGLVGGDVINIIAIAEKDTHVFISTPSATKIYRTIEHPSIQNIKFIAKSNSILEYMPKLNIPFAGSAYEQKLNIIMEENAIVFLLDFFVTGRNTRGEHFHFKYYKSALEIIYDNELIITDRMFIQPEEINYNEIGFMEGYNIMATMYFVFHNPIIEKELCGLMQEELDKMETENIINVHGGASAFSPHGIVVRFLATNSMELEKHIMRFWLIARKKVLDLNSLSAFFQ</sequence>
<name>A0A519BMN7_9DELT</name>
<organism evidence="3 4">
    <name type="scientific">Candidatus Acididesulfobacter diazotrophicus</name>
    <dbReference type="NCBI Taxonomy" id="2597226"/>
    <lineage>
        <taxon>Bacteria</taxon>
        <taxon>Deltaproteobacteria</taxon>
        <taxon>Candidatus Acidulodesulfobacterales</taxon>
        <taxon>Candidatus Acididesulfobacter</taxon>
    </lineage>
</organism>
<keyword evidence="2" id="KW-0143">Chaperone</keyword>
<comment type="similarity">
    <text evidence="1">Belongs to the UreD family.</text>
</comment>
<dbReference type="Pfam" id="PF01774">
    <property type="entry name" value="UreD"/>
    <property type="match status" value="1"/>
</dbReference>
<dbReference type="Proteomes" id="UP000319296">
    <property type="component" value="Unassembled WGS sequence"/>
</dbReference>
<proteinExistence type="inferred from homology"/>
<dbReference type="GO" id="GO:0016151">
    <property type="term" value="F:nickel cation binding"/>
    <property type="evidence" value="ECO:0007669"/>
    <property type="project" value="InterPro"/>
</dbReference>
<protein>
    <submittedName>
        <fullName evidence="3">Uncharacterized protein</fullName>
    </submittedName>
</protein>
<evidence type="ECO:0000256" key="2">
    <source>
        <dbReference type="ARBA" id="ARBA00023186"/>
    </source>
</evidence>
<accession>A0A519BMN7</accession>
<evidence type="ECO:0000313" key="3">
    <source>
        <dbReference type="EMBL" id="RZD18528.1"/>
    </source>
</evidence>
<dbReference type="HAMAP" id="MF_01384">
    <property type="entry name" value="UreD"/>
    <property type="match status" value="1"/>
</dbReference>
<evidence type="ECO:0000313" key="4">
    <source>
        <dbReference type="Proteomes" id="UP000319296"/>
    </source>
</evidence>
<dbReference type="InterPro" id="IPR002669">
    <property type="entry name" value="UreD"/>
</dbReference>